<dbReference type="SUPFAM" id="SSF48452">
    <property type="entry name" value="TPR-like"/>
    <property type="match status" value="1"/>
</dbReference>
<dbReference type="Proteomes" id="UP000000211">
    <property type="component" value="Chromosome"/>
</dbReference>
<evidence type="ECO:0000313" key="2">
    <source>
        <dbReference type="Proteomes" id="UP000000211"/>
    </source>
</evidence>
<proteinExistence type="predicted"/>
<evidence type="ECO:0000313" key="1">
    <source>
        <dbReference type="EMBL" id="AFV77034.1"/>
    </source>
</evidence>
<dbReference type="STRING" id="751945.Theos_2035"/>
<reference evidence="1 2" key="1">
    <citation type="journal article" date="2013" name="Genome Announc.">
        <title>Whole Genome Sequencing of Thermus oshimai JL-2 and Thermus thermophilus JL-18, Incomplete Denitrifiers from the United States Great Basin.</title>
        <authorList>
            <person name="Murugapiran S.K."/>
            <person name="Huntemann M."/>
            <person name="Wei C.L."/>
            <person name="Han J."/>
            <person name="Detter J.C."/>
            <person name="Han C.S."/>
            <person name="Erkkila T.H."/>
            <person name="Teshima H."/>
            <person name="Chen A."/>
            <person name="Kyrpides N."/>
            <person name="Mavrommatis K."/>
            <person name="Markowitz V."/>
            <person name="Szeto E."/>
            <person name="Ivanova N."/>
            <person name="Pagani I."/>
            <person name="Lam J."/>
            <person name="McDonald A.I."/>
            <person name="Dodsworth J.A."/>
            <person name="Pati A."/>
            <person name="Goodwin L."/>
            <person name="Peters L."/>
            <person name="Pitluck S."/>
            <person name="Woyke T."/>
            <person name="Hedlund B.P."/>
        </authorList>
    </citation>
    <scope>NUCLEOTIDE SEQUENCE</scope>
    <source>
        <strain evidence="1 2">JL-2</strain>
    </source>
</reference>
<protein>
    <recommendedName>
        <fullName evidence="3">Tetratricopeptide repeat protein</fullName>
    </recommendedName>
</protein>
<dbReference type="KEGG" id="tos:Theos_2035"/>
<organism evidence="1 2">
    <name type="scientific">Thermus oshimai JL-2</name>
    <dbReference type="NCBI Taxonomy" id="751945"/>
    <lineage>
        <taxon>Bacteria</taxon>
        <taxon>Thermotogati</taxon>
        <taxon>Deinococcota</taxon>
        <taxon>Deinococci</taxon>
        <taxon>Thermales</taxon>
        <taxon>Thermaceae</taxon>
        <taxon>Thermus</taxon>
    </lineage>
</organism>
<dbReference type="AlphaFoldDB" id="K7R7N9"/>
<dbReference type="InterPro" id="IPR011990">
    <property type="entry name" value="TPR-like_helical_dom_sf"/>
</dbReference>
<evidence type="ECO:0008006" key="3">
    <source>
        <dbReference type="Google" id="ProtNLM"/>
    </source>
</evidence>
<dbReference type="GO" id="GO:0042802">
    <property type="term" value="F:identical protein binding"/>
    <property type="evidence" value="ECO:0007669"/>
    <property type="project" value="InterPro"/>
</dbReference>
<accession>K7R7N9</accession>
<dbReference type="InterPro" id="IPR011717">
    <property type="entry name" value="TPR-4"/>
</dbReference>
<dbReference type="eggNOG" id="COG0457">
    <property type="taxonomic scope" value="Bacteria"/>
</dbReference>
<name>K7R7N9_THEOS</name>
<dbReference type="EMBL" id="CP003249">
    <property type="protein sequence ID" value="AFV77034.1"/>
    <property type="molecule type" value="Genomic_DNA"/>
</dbReference>
<dbReference type="Gene3D" id="1.25.40.10">
    <property type="entry name" value="Tetratricopeptide repeat domain"/>
    <property type="match status" value="1"/>
</dbReference>
<dbReference type="RefSeq" id="WP_016330212.1">
    <property type="nucleotide sequence ID" value="NC_019386.1"/>
</dbReference>
<dbReference type="PATRIC" id="fig|751945.3.peg.1982"/>
<keyword evidence="2" id="KW-1185">Reference proteome</keyword>
<dbReference type="Pfam" id="PF07721">
    <property type="entry name" value="TPR_4"/>
    <property type="match status" value="1"/>
</dbReference>
<dbReference type="OrthoDB" id="2083458at2"/>
<sequence>MREDLQEAWGLIEAGRYEEAEACLRQDPTPEARFVLGYALAFGGRLEEALALYQVLYRETGSHKALHQAGFVLRLLGRLEEALAVFKEEARLPLGPLERAVNLYEQGYAALLMGRKGEARSLLEEGLRLAQAAGDPACMAPLHRGLWEWHRRFGSPEAAEAHWEAARRLFLEAGDPRGAEEMGNP</sequence>
<dbReference type="HOGENOM" id="CLU_113232_0_0_0"/>
<dbReference type="Pfam" id="PF13432">
    <property type="entry name" value="TPR_16"/>
    <property type="match status" value="1"/>
</dbReference>
<gene>
    <name evidence="1" type="ORF">Theos_2035</name>
</gene>